<evidence type="ECO:0000256" key="1">
    <source>
        <dbReference type="ARBA" id="ARBA00022741"/>
    </source>
</evidence>
<dbReference type="GO" id="GO:0006281">
    <property type="term" value="P:DNA repair"/>
    <property type="evidence" value="ECO:0007669"/>
    <property type="project" value="TreeGrafter"/>
</dbReference>
<dbReference type="GO" id="GO:0004386">
    <property type="term" value="F:helicase activity"/>
    <property type="evidence" value="ECO:0007669"/>
    <property type="project" value="UniProtKB-KW"/>
</dbReference>
<evidence type="ECO:0000256" key="3">
    <source>
        <dbReference type="ARBA" id="ARBA00022806"/>
    </source>
</evidence>
<dbReference type="AlphaFoldDB" id="A0A6C0KTI3"/>
<dbReference type="GO" id="GO:0005524">
    <property type="term" value="F:ATP binding"/>
    <property type="evidence" value="ECO:0007669"/>
    <property type="project" value="UniProtKB-KW"/>
</dbReference>
<organism evidence="6">
    <name type="scientific">viral metagenome</name>
    <dbReference type="NCBI Taxonomy" id="1070528"/>
    <lineage>
        <taxon>unclassified sequences</taxon>
        <taxon>metagenomes</taxon>
        <taxon>organismal metagenomes</taxon>
    </lineage>
</organism>
<dbReference type="InterPro" id="IPR050628">
    <property type="entry name" value="SNF2_RAD54_helicase_TF"/>
</dbReference>
<dbReference type="PANTHER" id="PTHR45626">
    <property type="entry name" value="TRANSCRIPTION TERMINATION FACTOR 2-RELATED"/>
    <property type="match status" value="1"/>
</dbReference>
<dbReference type="InterPro" id="IPR027417">
    <property type="entry name" value="P-loop_NTPase"/>
</dbReference>
<dbReference type="Gene3D" id="3.40.50.300">
    <property type="entry name" value="P-loop containing nucleotide triphosphate hydrolases"/>
    <property type="match status" value="1"/>
</dbReference>
<keyword evidence="1" id="KW-0547">Nucleotide-binding</keyword>
<dbReference type="PROSITE" id="PS50089">
    <property type="entry name" value="ZF_RING_2"/>
    <property type="match status" value="1"/>
</dbReference>
<keyword evidence="2" id="KW-0378">Hydrolase</keyword>
<name>A0A6C0KTI3_9ZZZZ</name>
<evidence type="ECO:0000256" key="2">
    <source>
        <dbReference type="ARBA" id="ARBA00022801"/>
    </source>
</evidence>
<evidence type="ECO:0000259" key="5">
    <source>
        <dbReference type="PROSITE" id="PS50089"/>
    </source>
</evidence>
<dbReference type="SUPFAM" id="SSF57850">
    <property type="entry name" value="RING/U-box"/>
    <property type="match status" value="1"/>
</dbReference>
<dbReference type="GO" id="GO:0008094">
    <property type="term" value="F:ATP-dependent activity, acting on DNA"/>
    <property type="evidence" value="ECO:0007669"/>
    <property type="project" value="TreeGrafter"/>
</dbReference>
<proteinExistence type="predicted"/>
<feature type="domain" description="RING-type" evidence="5">
    <location>
        <begin position="399"/>
        <end position="438"/>
    </location>
</feature>
<accession>A0A6C0KTI3</accession>
<dbReference type="GO" id="GO:0005634">
    <property type="term" value="C:nucleus"/>
    <property type="evidence" value="ECO:0007669"/>
    <property type="project" value="TreeGrafter"/>
</dbReference>
<dbReference type="InterPro" id="IPR038718">
    <property type="entry name" value="SNF2-like_sf"/>
</dbReference>
<dbReference type="InterPro" id="IPR001650">
    <property type="entry name" value="Helicase_C-like"/>
</dbReference>
<keyword evidence="4" id="KW-0067">ATP-binding</keyword>
<dbReference type="Pfam" id="PF00271">
    <property type="entry name" value="Helicase_C"/>
    <property type="match status" value="1"/>
</dbReference>
<dbReference type="InterPro" id="IPR013083">
    <property type="entry name" value="Znf_RING/FYVE/PHD"/>
</dbReference>
<dbReference type="Gene3D" id="3.40.50.10810">
    <property type="entry name" value="Tandem AAA-ATPase domain"/>
    <property type="match status" value="1"/>
</dbReference>
<dbReference type="Gene3D" id="3.30.40.10">
    <property type="entry name" value="Zinc/RING finger domain, C3HC4 (zinc finger)"/>
    <property type="match status" value="1"/>
</dbReference>
<dbReference type="SMART" id="SM00184">
    <property type="entry name" value="RING"/>
    <property type="match status" value="1"/>
</dbReference>
<reference evidence="6" key="1">
    <citation type="journal article" date="2020" name="Nature">
        <title>Giant virus diversity and host interactions through global metagenomics.</title>
        <authorList>
            <person name="Schulz F."/>
            <person name="Roux S."/>
            <person name="Paez-Espino D."/>
            <person name="Jungbluth S."/>
            <person name="Walsh D.A."/>
            <person name="Denef V.J."/>
            <person name="McMahon K.D."/>
            <person name="Konstantinidis K.T."/>
            <person name="Eloe-Fadrosh E.A."/>
            <person name="Kyrpides N.C."/>
            <person name="Woyke T."/>
        </authorList>
    </citation>
    <scope>NUCLEOTIDE SEQUENCE</scope>
    <source>
        <strain evidence="6">GVMAG-S-3300013093-109</strain>
    </source>
</reference>
<sequence>MDTTHKSMGEEFQYDKLVTLNHVYQSTLIQSHPHHVSPFIKTPLYPHQAIMVQGMHQYKEKMLGGFLVGNQAINGKIGIIGDSNGTGKTLSMLSYLASYRPIRMSTELTSHSSTYFFSHEIRSLSTQSTNLIIVPHSLFGQWQNEIQKHTTLSYTAIETRRMIKGTDLAEKMKHTNFVLTTNKCYRHVQEYATQQQIEWDQVIIDEASSIYLNSSDPPLQFQFLWLMTHNWIPLLFKNPLIMKSNLYFLRDRVQLHPDLAEWLLDQSTPQYEGTLTSSSFLKAYLPFLHPYRGYIVLRNSNEIIQTSLQLPSIQMDTLLCRPNITLNSLMSFYLVRNRDPHIRSHHIPHLFQALGIEFKSIVQYVPSEMKRLTDMTSEYTVLLKNKYSMIHRKIDENECVICLEACEYPTILNCCHNVYCGKCVLRNTLLTYKCPTCRSPVSINNLCCLTQLSPEERILTRNKVEVCLDLFKENKDGQFIIYSSFDNIYYQLFDEIDKLGIKAERIESNLFSLLKTIKNYQQGKTRILFVSNVDLIRGISLPTTSHLIFYHELPVSEWKQVLIHSSQRLGRVTPLTVLHLNSEIQV</sequence>
<evidence type="ECO:0000256" key="4">
    <source>
        <dbReference type="ARBA" id="ARBA00022840"/>
    </source>
</evidence>
<dbReference type="Pfam" id="PF13920">
    <property type="entry name" value="zf-C3HC4_3"/>
    <property type="match status" value="1"/>
</dbReference>
<dbReference type="InterPro" id="IPR000330">
    <property type="entry name" value="SNF2_N"/>
</dbReference>
<evidence type="ECO:0000313" key="6">
    <source>
        <dbReference type="EMBL" id="QHU20521.1"/>
    </source>
</evidence>
<dbReference type="Pfam" id="PF00176">
    <property type="entry name" value="SNF2-rel_dom"/>
    <property type="match status" value="1"/>
</dbReference>
<dbReference type="SUPFAM" id="SSF52540">
    <property type="entry name" value="P-loop containing nucleoside triphosphate hydrolases"/>
    <property type="match status" value="2"/>
</dbReference>
<dbReference type="GO" id="GO:0016787">
    <property type="term" value="F:hydrolase activity"/>
    <property type="evidence" value="ECO:0007669"/>
    <property type="project" value="UniProtKB-KW"/>
</dbReference>
<protein>
    <recommendedName>
        <fullName evidence="5">RING-type domain-containing protein</fullName>
    </recommendedName>
</protein>
<dbReference type="InterPro" id="IPR001841">
    <property type="entry name" value="Znf_RING"/>
</dbReference>
<keyword evidence="3" id="KW-0347">Helicase</keyword>
<dbReference type="EMBL" id="MN740969">
    <property type="protein sequence ID" value="QHU20521.1"/>
    <property type="molecule type" value="Genomic_DNA"/>
</dbReference>